<accession>A0A5J4X3X1</accession>
<evidence type="ECO:0000313" key="1">
    <source>
        <dbReference type="EMBL" id="KAA6401918.1"/>
    </source>
</evidence>
<protein>
    <submittedName>
        <fullName evidence="1">Uncharacterized protein</fullName>
    </submittedName>
</protein>
<dbReference type="EMBL" id="SNRW01000314">
    <property type="protein sequence ID" value="KAA6401918.1"/>
    <property type="molecule type" value="Genomic_DNA"/>
</dbReference>
<dbReference type="AlphaFoldDB" id="A0A5J4X3X1"/>
<gene>
    <name evidence="1" type="ORF">EZS28_002562</name>
</gene>
<proteinExistence type="predicted"/>
<sequence length="267" mass="31083">MDLRRSSEKHVLSPKIHDLSFGKRSKNETSKSLVDRIQFVTINLYNFNKIAYQTNYQSEKAYAKKNKNNTCKGHTLEIAQYKNLAVIDIDIDHEEKLDVSQHDKIRNSIILLFYPAKQQDFEDQAINPTESQILLEKYNQRRNVGFVKSVRGVLHIYCNMCPLKLHQNFMANVIVTKDFSVDVFACVDAMSERQMDELIDVEERNKTRTIVQLGTQIQKYRDSKRKPLNPEIKSMSQTGELKNSLLTYQDLNNAYEKTDLAEKQDVI</sequence>
<organism evidence="1 2">
    <name type="scientific">Streblomastix strix</name>
    <dbReference type="NCBI Taxonomy" id="222440"/>
    <lineage>
        <taxon>Eukaryota</taxon>
        <taxon>Metamonada</taxon>
        <taxon>Preaxostyla</taxon>
        <taxon>Oxymonadida</taxon>
        <taxon>Streblomastigidae</taxon>
        <taxon>Streblomastix</taxon>
    </lineage>
</organism>
<reference evidence="1 2" key="1">
    <citation type="submission" date="2019-03" db="EMBL/GenBank/DDBJ databases">
        <title>Single cell metagenomics reveals metabolic interactions within the superorganism composed of flagellate Streblomastix strix and complex community of Bacteroidetes bacteria on its surface.</title>
        <authorList>
            <person name="Treitli S.C."/>
            <person name="Kolisko M."/>
            <person name="Husnik F."/>
            <person name="Keeling P."/>
            <person name="Hampl V."/>
        </authorList>
    </citation>
    <scope>NUCLEOTIDE SEQUENCE [LARGE SCALE GENOMIC DNA]</scope>
    <source>
        <strain evidence="1">ST1C</strain>
    </source>
</reference>
<name>A0A5J4X3X1_9EUKA</name>
<dbReference type="Proteomes" id="UP000324800">
    <property type="component" value="Unassembled WGS sequence"/>
</dbReference>
<comment type="caution">
    <text evidence="1">The sequence shown here is derived from an EMBL/GenBank/DDBJ whole genome shotgun (WGS) entry which is preliminary data.</text>
</comment>
<evidence type="ECO:0000313" key="2">
    <source>
        <dbReference type="Proteomes" id="UP000324800"/>
    </source>
</evidence>